<dbReference type="EMBL" id="BMMM01000032">
    <property type="protein sequence ID" value="GGN95023.1"/>
    <property type="molecule type" value="Genomic_DNA"/>
</dbReference>
<organism evidence="2 3">
    <name type="scientific">Streptomyces albiflavescens</name>
    <dbReference type="NCBI Taxonomy" id="1623582"/>
    <lineage>
        <taxon>Bacteria</taxon>
        <taxon>Bacillati</taxon>
        <taxon>Actinomycetota</taxon>
        <taxon>Actinomycetes</taxon>
        <taxon>Kitasatosporales</taxon>
        <taxon>Streptomycetaceae</taxon>
        <taxon>Streptomyces</taxon>
    </lineage>
</organism>
<feature type="compositionally biased region" description="Basic residues" evidence="1">
    <location>
        <begin position="94"/>
        <end position="103"/>
    </location>
</feature>
<comment type="caution">
    <text evidence="2">The sequence shown here is derived from an EMBL/GenBank/DDBJ whole genome shotgun (WGS) entry which is preliminary data.</text>
</comment>
<sequence length="212" mass="22622">MGVLIGMYEPHKPKAGGGADRFRWEEALDLLGPEAEAALVHPVRSKPWSAAISVTPTVATNPAPRLTNALLATLPTPPKPQPRRNPPTAETSRMRSRPKRPHRSPPPMIPPPPTTPAEPAEDTTPRPDSVPVPLQLHEAEIAFMSRVGGAYVSRCPARSGGQRLGQHCLHPAAPQTLPRRGLPPHWGGEPLRAACEWPRGAGRGEHSPGAGG</sequence>
<accession>A0A917YEU1</accession>
<evidence type="ECO:0000256" key="1">
    <source>
        <dbReference type="SAM" id="MobiDB-lite"/>
    </source>
</evidence>
<protein>
    <submittedName>
        <fullName evidence="2">Uncharacterized protein</fullName>
    </submittedName>
</protein>
<feature type="compositionally biased region" description="Low complexity" evidence="1">
    <location>
        <begin position="61"/>
        <end position="74"/>
    </location>
</feature>
<dbReference type="AlphaFoldDB" id="A0A917YEU1"/>
<gene>
    <name evidence="2" type="ORF">GCM10011579_095150</name>
</gene>
<keyword evidence="3" id="KW-1185">Reference proteome</keyword>
<evidence type="ECO:0000313" key="2">
    <source>
        <dbReference type="EMBL" id="GGN95023.1"/>
    </source>
</evidence>
<evidence type="ECO:0000313" key="3">
    <source>
        <dbReference type="Proteomes" id="UP000600365"/>
    </source>
</evidence>
<feature type="region of interest" description="Disordered" evidence="1">
    <location>
        <begin position="59"/>
        <end position="131"/>
    </location>
</feature>
<reference evidence="2 3" key="1">
    <citation type="journal article" date="2014" name="Int. J. Syst. Evol. Microbiol.">
        <title>Complete genome sequence of Corynebacterium casei LMG S-19264T (=DSM 44701T), isolated from a smear-ripened cheese.</title>
        <authorList>
            <consortium name="US DOE Joint Genome Institute (JGI-PGF)"/>
            <person name="Walter F."/>
            <person name="Albersmeier A."/>
            <person name="Kalinowski J."/>
            <person name="Ruckert C."/>
        </authorList>
    </citation>
    <scope>NUCLEOTIDE SEQUENCE [LARGE SCALE GENOMIC DNA]</scope>
    <source>
        <strain evidence="2 3">CGMCC 4.7111</strain>
    </source>
</reference>
<dbReference type="Proteomes" id="UP000600365">
    <property type="component" value="Unassembled WGS sequence"/>
</dbReference>
<feature type="compositionally biased region" description="Pro residues" evidence="1">
    <location>
        <begin position="104"/>
        <end position="116"/>
    </location>
</feature>
<feature type="compositionally biased region" description="Pro residues" evidence="1">
    <location>
        <begin position="75"/>
        <end position="85"/>
    </location>
</feature>
<name>A0A917YEU1_9ACTN</name>
<proteinExistence type="predicted"/>